<accession>F4WSD3</accession>
<dbReference type="Proteomes" id="UP000007755">
    <property type="component" value="Unassembled WGS sequence"/>
</dbReference>
<evidence type="ECO:0000313" key="1">
    <source>
        <dbReference type="EMBL" id="EGI62896.1"/>
    </source>
</evidence>
<sequence>MAKSTLLLSLIGVESSFRKNGGDTKYETLHFGGTNYNLLSVGVSTDSDSKSTLEENPHTSIRAVATETSLPKSSVHKMIIGSVGKIVITVTSDTLYIQVVKVKLFHVERYVTPPNRMEDAQVYFMMSMIYLFRPPLTVKAIYRKTAEAKLYT</sequence>
<proteinExistence type="predicted"/>
<name>F4WSD3_ACREC</name>
<evidence type="ECO:0000313" key="2">
    <source>
        <dbReference type="Proteomes" id="UP000007755"/>
    </source>
</evidence>
<keyword evidence="2" id="KW-1185">Reference proteome</keyword>
<dbReference type="EMBL" id="GL888317">
    <property type="protein sequence ID" value="EGI62896.1"/>
    <property type="molecule type" value="Genomic_DNA"/>
</dbReference>
<dbReference type="InParanoid" id="F4WSD3"/>
<dbReference type="AlphaFoldDB" id="F4WSD3"/>
<reference evidence="1" key="1">
    <citation type="submission" date="2011-02" db="EMBL/GenBank/DDBJ databases">
        <title>The genome of the leaf-cutting ant Acromyrmex echinatior suggests key adaptations to social evolution and fungus farming.</title>
        <authorList>
            <person name="Nygaard S."/>
            <person name="Zhang G."/>
        </authorList>
    </citation>
    <scope>NUCLEOTIDE SEQUENCE</scope>
</reference>
<gene>
    <name evidence="1" type="ORF">G5I_08761</name>
</gene>
<protein>
    <submittedName>
        <fullName evidence="1">Uncharacterized protein</fullName>
    </submittedName>
</protein>
<organism evidence="2">
    <name type="scientific">Acromyrmex echinatior</name>
    <name type="common">Panamanian leafcutter ant</name>
    <name type="synonym">Acromyrmex octospinosus echinatior</name>
    <dbReference type="NCBI Taxonomy" id="103372"/>
    <lineage>
        <taxon>Eukaryota</taxon>
        <taxon>Metazoa</taxon>
        <taxon>Ecdysozoa</taxon>
        <taxon>Arthropoda</taxon>
        <taxon>Hexapoda</taxon>
        <taxon>Insecta</taxon>
        <taxon>Pterygota</taxon>
        <taxon>Neoptera</taxon>
        <taxon>Endopterygota</taxon>
        <taxon>Hymenoptera</taxon>
        <taxon>Apocrita</taxon>
        <taxon>Aculeata</taxon>
        <taxon>Formicoidea</taxon>
        <taxon>Formicidae</taxon>
        <taxon>Myrmicinae</taxon>
        <taxon>Acromyrmex</taxon>
    </lineage>
</organism>